<feature type="compositionally biased region" description="Polar residues" evidence="1">
    <location>
        <begin position="93"/>
        <end position="110"/>
    </location>
</feature>
<evidence type="ECO:0000313" key="3">
    <source>
        <dbReference type="WBParaSite" id="jg19233"/>
    </source>
</evidence>
<protein>
    <submittedName>
        <fullName evidence="3">Uncharacterized protein</fullName>
    </submittedName>
</protein>
<proteinExistence type="predicted"/>
<reference evidence="3" key="1">
    <citation type="submission" date="2022-11" db="UniProtKB">
        <authorList>
            <consortium name="WormBaseParasite"/>
        </authorList>
    </citation>
    <scope>IDENTIFICATION</scope>
</reference>
<feature type="compositionally biased region" description="Basic and acidic residues" evidence="1">
    <location>
        <begin position="77"/>
        <end position="91"/>
    </location>
</feature>
<evidence type="ECO:0000256" key="1">
    <source>
        <dbReference type="SAM" id="MobiDB-lite"/>
    </source>
</evidence>
<organism evidence="2 3">
    <name type="scientific">Ditylenchus dipsaci</name>
    <dbReference type="NCBI Taxonomy" id="166011"/>
    <lineage>
        <taxon>Eukaryota</taxon>
        <taxon>Metazoa</taxon>
        <taxon>Ecdysozoa</taxon>
        <taxon>Nematoda</taxon>
        <taxon>Chromadorea</taxon>
        <taxon>Rhabditida</taxon>
        <taxon>Tylenchina</taxon>
        <taxon>Tylenchomorpha</taxon>
        <taxon>Sphaerularioidea</taxon>
        <taxon>Anguinidae</taxon>
        <taxon>Anguininae</taxon>
        <taxon>Ditylenchus</taxon>
    </lineage>
</organism>
<feature type="region of interest" description="Disordered" evidence="1">
    <location>
        <begin position="77"/>
        <end position="110"/>
    </location>
</feature>
<dbReference type="WBParaSite" id="jg19233">
    <property type="protein sequence ID" value="jg19233"/>
    <property type="gene ID" value="jg19233"/>
</dbReference>
<keyword evidence="2" id="KW-1185">Reference proteome</keyword>
<dbReference type="Proteomes" id="UP000887574">
    <property type="component" value="Unplaced"/>
</dbReference>
<dbReference type="AlphaFoldDB" id="A0A915DGA7"/>
<evidence type="ECO:0000313" key="2">
    <source>
        <dbReference type="Proteomes" id="UP000887574"/>
    </source>
</evidence>
<accession>A0A915DGA7</accession>
<sequence length="137" mass="15278">MEFTFPNKAAARIVFDTTQKWFDNKGNFDAIDKVVSLSSLVISNFRLIGKVFPISDFLCLLKKGGRHLKRYAFSIERRSQDGSGSETKEFSESGASGSSDPEASKSSEPFSKNIIHPSLILLKSTIIVRRKTVVYPI</sequence>
<name>A0A915DGA7_9BILA</name>